<comment type="caution">
    <text evidence="1">The sequence shown here is derived from an EMBL/GenBank/DDBJ whole genome shotgun (WGS) entry which is preliminary data.</text>
</comment>
<keyword evidence="2" id="KW-1185">Reference proteome</keyword>
<organism evidence="1 2">
    <name type="scientific">Catharanthus roseus</name>
    <name type="common">Madagascar periwinkle</name>
    <name type="synonym">Vinca rosea</name>
    <dbReference type="NCBI Taxonomy" id="4058"/>
    <lineage>
        <taxon>Eukaryota</taxon>
        <taxon>Viridiplantae</taxon>
        <taxon>Streptophyta</taxon>
        <taxon>Embryophyta</taxon>
        <taxon>Tracheophyta</taxon>
        <taxon>Spermatophyta</taxon>
        <taxon>Magnoliopsida</taxon>
        <taxon>eudicotyledons</taxon>
        <taxon>Gunneridae</taxon>
        <taxon>Pentapetalae</taxon>
        <taxon>asterids</taxon>
        <taxon>lamiids</taxon>
        <taxon>Gentianales</taxon>
        <taxon>Apocynaceae</taxon>
        <taxon>Rauvolfioideae</taxon>
        <taxon>Vinceae</taxon>
        <taxon>Catharanthinae</taxon>
        <taxon>Catharanthus</taxon>
    </lineage>
</organism>
<evidence type="ECO:0000313" key="1">
    <source>
        <dbReference type="EMBL" id="KAI5675163.1"/>
    </source>
</evidence>
<accession>A0ACC0BRK2</accession>
<dbReference type="Proteomes" id="UP001060085">
    <property type="component" value="Linkage Group LG02"/>
</dbReference>
<gene>
    <name evidence="1" type="ORF">M9H77_06113</name>
</gene>
<protein>
    <submittedName>
        <fullName evidence="1">Uncharacterized protein</fullName>
    </submittedName>
</protein>
<sequence length="205" mass="23059">MEEISNRSAIHQSSSNPQVNALSKRRIGGFFYRLGIPQRFCQGCCCQGNCHCFRHSFKVLSQKEVQNTLVSPNASSFTNQDDESSSTGFDNEVPYENLIILEIFCKRRMEHSSGSFSRYSHDFVDQNIDLTLRLGLPYYDSQIEGSNGKSSKTPSPKNINLQTGSKICNNCGANETPLWRKGPNGPKTLCNACGLRYMRVIQKEK</sequence>
<dbReference type="EMBL" id="CM044702">
    <property type="protein sequence ID" value="KAI5675163.1"/>
    <property type="molecule type" value="Genomic_DNA"/>
</dbReference>
<evidence type="ECO:0000313" key="2">
    <source>
        <dbReference type="Proteomes" id="UP001060085"/>
    </source>
</evidence>
<reference evidence="2" key="1">
    <citation type="journal article" date="2023" name="Nat. Plants">
        <title>Single-cell RNA sequencing provides a high-resolution roadmap for understanding the multicellular compartmentation of specialized metabolism.</title>
        <authorList>
            <person name="Sun S."/>
            <person name="Shen X."/>
            <person name="Li Y."/>
            <person name="Li Y."/>
            <person name="Wang S."/>
            <person name="Li R."/>
            <person name="Zhang H."/>
            <person name="Shen G."/>
            <person name="Guo B."/>
            <person name="Wei J."/>
            <person name="Xu J."/>
            <person name="St-Pierre B."/>
            <person name="Chen S."/>
            <person name="Sun C."/>
        </authorList>
    </citation>
    <scope>NUCLEOTIDE SEQUENCE [LARGE SCALE GENOMIC DNA]</scope>
</reference>
<name>A0ACC0BRK2_CATRO</name>
<proteinExistence type="predicted"/>